<dbReference type="PANTHER" id="PTHR12305">
    <property type="entry name" value="PHOSPHATASE WITH HOMOLOGY TO TENSIN"/>
    <property type="match status" value="1"/>
</dbReference>
<dbReference type="InParanoid" id="F0Y8E2"/>
<feature type="compositionally biased region" description="Basic and acidic residues" evidence="2">
    <location>
        <begin position="267"/>
        <end position="278"/>
    </location>
</feature>
<feature type="compositionally biased region" description="Acidic residues" evidence="2">
    <location>
        <begin position="626"/>
        <end position="640"/>
    </location>
</feature>
<dbReference type="KEGG" id="aaf:AURANDRAFT_71576"/>
<dbReference type="RefSeq" id="XP_009036714.1">
    <property type="nucleotide sequence ID" value="XM_009038466.1"/>
</dbReference>
<feature type="domain" description="C2 tensin-type" evidence="5">
    <location>
        <begin position="745"/>
        <end position="880"/>
    </location>
</feature>
<dbReference type="EMBL" id="GL833127">
    <property type="protein sequence ID" value="EGB08728.1"/>
    <property type="molecule type" value="Genomic_DNA"/>
</dbReference>
<dbReference type="InterPro" id="IPR051281">
    <property type="entry name" value="Dual-spec_lipid-protein_phosph"/>
</dbReference>
<keyword evidence="7" id="KW-1185">Reference proteome</keyword>
<feature type="region of interest" description="Disordered" evidence="2">
    <location>
        <begin position="605"/>
        <end position="692"/>
    </location>
</feature>
<name>F0Y8E2_AURAN</name>
<keyword evidence="1" id="KW-0378">Hydrolase</keyword>
<feature type="compositionally biased region" description="Low complexity" evidence="2">
    <location>
        <begin position="605"/>
        <end position="617"/>
    </location>
</feature>
<evidence type="ECO:0000313" key="6">
    <source>
        <dbReference type="EMBL" id="EGB08728.1"/>
    </source>
</evidence>
<reference evidence="6 7" key="1">
    <citation type="journal article" date="2011" name="Proc. Natl. Acad. Sci. U.S.A.">
        <title>Niche of harmful alga Aureococcus anophagefferens revealed through ecogenomics.</title>
        <authorList>
            <person name="Gobler C.J."/>
            <person name="Berry D.L."/>
            <person name="Dyhrman S.T."/>
            <person name="Wilhelm S.W."/>
            <person name="Salamov A."/>
            <person name="Lobanov A.V."/>
            <person name="Zhang Y."/>
            <person name="Collier J.L."/>
            <person name="Wurch L.L."/>
            <person name="Kustka A.B."/>
            <person name="Dill B.D."/>
            <person name="Shah M."/>
            <person name="VerBerkmoes N.C."/>
            <person name="Kuo A."/>
            <person name="Terry A."/>
            <person name="Pangilinan J."/>
            <person name="Lindquist E.A."/>
            <person name="Lucas S."/>
            <person name="Paulsen I.T."/>
            <person name="Hattenrath-Lehmann T.K."/>
            <person name="Talmage S.C."/>
            <person name="Walker E.A."/>
            <person name="Koch F."/>
            <person name="Burson A.M."/>
            <person name="Marcoval M.A."/>
            <person name="Tang Y.Z."/>
            <person name="Lecleir G.R."/>
            <person name="Coyne K.J."/>
            <person name="Berg G.M."/>
            <person name="Bertrand E.M."/>
            <person name="Saito M.A."/>
            <person name="Gladyshev V.N."/>
            <person name="Grigoriev I.V."/>
        </authorList>
    </citation>
    <scope>NUCLEOTIDE SEQUENCE [LARGE SCALE GENOMIC DNA]</scope>
    <source>
        <strain evidence="7">CCMP 1984</strain>
    </source>
</reference>
<feature type="compositionally biased region" description="Basic residues" evidence="2">
    <location>
        <begin position="65"/>
        <end position="79"/>
    </location>
</feature>
<dbReference type="Pfam" id="PF22785">
    <property type="entry name" value="Tc-R-P"/>
    <property type="match status" value="1"/>
</dbReference>
<proteinExistence type="predicted"/>
<gene>
    <name evidence="6" type="ORF">AURANDRAFT_71576</name>
</gene>
<feature type="domain" description="Phosphatase tensin-type" evidence="4">
    <location>
        <begin position="428"/>
        <end position="600"/>
    </location>
</feature>
<dbReference type="Proteomes" id="UP000002729">
    <property type="component" value="Unassembled WGS sequence"/>
</dbReference>
<dbReference type="PROSITE" id="PS51181">
    <property type="entry name" value="PPASE_TENSIN"/>
    <property type="match status" value="1"/>
</dbReference>
<feature type="compositionally biased region" description="Basic and acidic residues" evidence="2">
    <location>
        <begin position="17"/>
        <end position="40"/>
    </location>
</feature>
<dbReference type="GeneID" id="20228289"/>
<feature type="compositionally biased region" description="Basic and acidic residues" evidence="2">
    <location>
        <begin position="109"/>
        <end position="119"/>
    </location>
</feature>
<dbReference type="InterPro" id="IPR000387">
    <property type="entry name" value="Tyr_Pase_dom"/>
</dbReference>
<feature type="region of interest" description="Disordered" evidence="2">
    <location>
        <begin position="1"/>
        <end position="397"/>
    </location>
</feature>
<dbReference type="InterPro" id="IPR035892">
    <property type="entry name" value="C2_domain_sf"/>
</dbReference>
<dbReference type="GO" id="GO:0016314">
    <property type="term" value="F:phosphatidylinositol-3,4,5-trisphosphate 3-phosphatase activity"/>
    <property type="evidence" value="ECO:0007669"/>
    <property type="project" value="TreeGrafter"/>
</dbReference>
<evidence type="ECO:0000256" key="2">
    <source>
        <dbReference type="SAM" id="MobiDB-lite"/>
    </source>
</evidence>
<feature type="compositionally biased region" description="Acidic residues" evidence="2">
    <location>
        <begin position="289"/>
        <end position="299"/>
    </location>
</feature>
<dbReference type="SMART" id="SM01326">
    <property type="entry name" value="PTEN_C2"/>
    <property type="match status" value="1"/>
</dbReference>
<feature type="compositionally biased region" description="Low complexity" evidence="2">
    <location>
        <begin position="305"/>
        <end position="315"/>
    </location>
</feature>
<dbReference type="PROSITE" id="PS51182">
    <property type="entry name" value="C2_TENSIN"/>
    <property type="match status" value="1"/>
</dbReference>
<dbReference type="PROSITE" id="PS00383">
    <property type="entry name" value="TYR_PHOSPHATASE_1"/>
    <property type="match status" value="1"/>
</dbReference>
<dbReference type="InterPro" id="IPR016130">
    <property type="entry name" value="Tyr_Pase_AS"/>
</dbReference>
<evidence type="ECO:0008006" key="8">
    <source>
        <dbReference type="Google" id="ProtNLM"/>
    </source>
</evidence>
<organism evidence="7">
    <name type="scientific">Aureococcus anophagefferens</name>
    <name type="common">Harmful bloom alga</name>
    <dbReference type="NCBI Taxonomy" id="44056"/>
    <lineage>
        <taxon>Eukaryota</taxon>
        <taxon>Sar</taxon>
        <taxon>Stramenopiles</taxon>
        <taxon>Ochrophyta</taxon>
        <taxon>Pelagophyceae</taxon>
        <taxon>Pelagomonadales</taxon>
        <taxon>Pelagomonadaceae</taxon>
        <taxon>Aureococcus</taxon>
    </lineage>
</organism>
<evidence type="ECO:0000259" key="5">
    <source>
        <dbReference type="PROSITE" id="PS51182"/>
    </source>
</evidence>
<sequence>MARVGAPHGRGGALSGDEERPCVEAPEIVRRGSDLRRESIPEDEEAAWPDSDDERDPGGADLRRRGTAHHTRGEFHRRRDSHEQVFDMSAATSDHRFDAPPLARPRRRSSTELSDHSDVSDFALSEGGRSMGVARRDSARDVSDAGSDAGDELASSQNLDMTVPNKRRLSHSLPELKLMDKVQQFLQDNPPVPAAAPADEHPGNRRRKIDLSRTEYRRRSSGNLSLHDDAHDVLADDASEGPATARSDAPSELGSPVDPARSRRQRKNYDLDRDEFRRRSSAQLSLHDDDLDDLADPADEPPRARTPARLVAALPPALPPADRPRRHSHSASPASSPTAKHPRPSPFAGSPQASPTSRHRFAPDRLPGPRPQRQAAEDAPALAPAPARPAPAAPAAAAAPKKKASFLQRLSGFLPKDTLRSLVSKKKRRFREDGYDLDLTYVTPRLVAMGFPAAEREAMYRNDGAELERLFEERHGSGRYRLYNLCAERSYGPDRFGGAFCRFPFQDHAPPPLGMFFFFCADVDDFLQADAGAVAAVHCKAGKGRTGVMLSAYLLWSGQWDDADDAMRFYGFARTENVKGVTIPSQRRFVRYFRALLDRRAPLSLPARSSDASASPRTPAPPLDGASDDGDASETDDDDAAPPRELRASLTAPAASSGDATPLRACASLGPKPPRVAARAPDDAAPPKVNGKTGFDAARAALASLEAHPERFLVAGRAPRHLVDPAWNAENRRQARGHRGHLPPPVVLAVAEVNLRNVRPNDLLGRHYEPCFTIACRDFEYRSADLLKAAGGARSFRAPAALVSLPLPFGAAVVDEVKVTFHRRGPYARGKADFSFWFHTAFVDGGVLTLGKADLDKACKDGAHRRFRADFGVELRFAPVEPTLSRILFPLGSKPLA</sequence>
<accession>F0Y8E2</accession>
<feature type="compositionally biased region" description="Acidic residues" evidence="2">
    <location>
        <begin position="41"/>
        <end position="55"/>
    </location>
</feature>
<dbReference type="Gene3D" id="2.60.40.1110">
    <property type="match status" value="1"/>
</dbReference>
<dbReference type="SUPFAM" id="SSF49562">
    <property type="entry name" value="C2 domain (Calcium/lipid-binding domain, CaLB)"/>
    <property type="match status" value="1"/>
</dbReference>
<dbReference type="eggNOG" id="KOG2283">
    <property type="taxonomic scope" value="Eukaryota"/>
</dbReference>
<evidence type="ECO:0000259" key="3">
    <source>
        <dbReference type="PROSITE" id="PS50056"/>
    </source>
</evidence>
<dbReference type="OrthoDB" id="16692at2759"/>
<feature type="compositionally biased region" description="Basic and acidic residues" evidence="2">
    <location>
        <begin position="134"/>
        <end position="143"/>
    </location>
</feature>
<dbReference type="InterPro" id="IPR014020">
    <property type="entry name" value="Tensin_C2-dom"/>
</dbReference>
<dbReference type="SUPFAM" id="SSF52799">
    <property type="entry name" value="(Phosphotyrosine protein) phosphatases II"/>
    <property type="match status" value="1"/>
</dbReference>
<dbReference type="Gene3D" id="3.90.190.10">
    <property type="entry name" value="Protein tyrosine phosphatase superfamily"/>
    <property type="match status" value="1"/>
</dbReference>
<feature type="compositionally biased region" description="Basic and acidic residues" evidence="2">
    <location>
        <begin position="198"/>
        <end position="218"/>
    </location>
</feature>
<dbReference type="AlphaFoldDB" id="F0Y8E2"/>
<dbReference type="GO" id="GO:0005829">
    <property type="term" value="C:cytosol"/>
    <property type="evidence" value="ECO:0007669"/>
    <property type="project" value="TreeGrafter"/>
</dbReference>
<dbReference type="PANTHER" id="PTHR12305:SF60">
    <property type="entry name" value="PHOSPHATIDYLINOSITOL 3,4,5-TRISPHOSPHATE 3-PHOSPHATASE TPTE2-RELATED"/>
    <property type="match status" value="1"/>
</dbReference>
<evidence type="ECO:0000256" key="1">
    <source>
        <dbReference type="ARBA" id="ARBA00022801"/>
    </source>
</evidence>
<evidence type="ECO:0000259" key="4">
    <source>
        <dbReference type="PROSITE" id="PS51181"/>
    </source>
</evidence>
<dbReference type="Pfam" id="PF10409">
    <property type="entry name" value="PTEN_C2"/>
    <property type="match status" value="1"/>
</dbReference>
<dbReference type="InterPro" id="IPR029023">
    <property type="entry name" value="Tensin_phosphatase"/>
</dbReference>
<dbReference type="PROSITE" id="PS50056">
    <property type="entry name" value="TYR_PHOSPHATASE_2"/>
    <property type="match status" value="1"/>
</dbReference>
<protein>
    <recommendedName>
        <fullName evidence="8">Phosphatidylinositol-3,4,5-trisphosphate 3-phosphatase</fullName>
    </recommendedName>
</protein>
<dbReference type="InterPro" id="IPR029021">
    <property type="entry name" value="Prot-tyrosine_phosphatase-like"/>
</dbReference>
<evidence type="ECO:0000313" key="7">
    <source>
        <dbReference type="Proteomes" id="UP000002729"/>
    </source>
</evidence>
<feature type="domain" description="Tyrosine specific protein phosphatases" evidence="3">
    <location>
        <begin position="521"/>
        <end position="588"/>
    </location>
</feature>